<dbReference type="PROSITE" id="PS51585">
    <property type="entry name" value="SAM_MT_TPMT"/>
    <property type="match status" value="1"/>
</dbReference>
<protein>
    <submittedName>
        <fullName evidence="5">Thiopurine S-methyltransferase</fullName>
    </submittedName>
</protein>
<dbReference type="Proteomes" id="UP000019275">
    <property type="component" value="Unassembled WGS sequence"/>
</dbReference>
<evidence type="ECO:0000256" key="3">
    <source>
        <dbReference type="ARBA" id="ARBA00022679"/>
    </source>
</evidence>
<keyword evidence="4" id="KW-0949">S-adenosyl-L-methionine</keyword>
<keyword evidence="2" id="KW-0489">Methyltransferase</keyword>
<dbReference type="InterPro" id="IPR008854">
    <property type="entry name" value="TPMT"/>
</dbReference>
<keyword evidence="3" id="KW-0808">Transferase</keyword>
<evidence type="ECO:0000256" key="2">
    <source>
        <dbReference type="ARBA" id="ARBA00022603"/>
    </source>
</evidence>
<dbReference type="EMBL" id="ARZX01000011">
    <property type="protein sequence ID" value="EWH13384.1"/>
    <property type="molecule type" value="Genomic_DNA"/>
</dbReference>
<dbReference type="PANTHER" id="PTHR32183:SF11">
    <property type="entry name" value="THIOL METHYLTRANSFERASE 2-RELATED"/>
    <property type="match status" value="1"/>
</dbReference>
<gene>
    <name evidence="5" type="ORF">KLA_09649</name>
</gene>
<evidence type="ECO:0000256" key="1">
    <source>
        <dbReference type="ARBA" id="ARBA00022553"/>
    </source>
</evidence>
<evidence type="ECO:0000313" key="5">
    <source>
        <dbReference type="EMBL" id="EWH13384.1"/>
    </source>
</evidence>
<reference evidence="5 6" key="1">
    <citation type="journal article" date="2014" name="Genome Announc.">
        <title>Draft Genome Sequence of the Carrageenan-Degrading Bacterium Cellulophaga sp. Strain KL-A, Isolated from Decaying Marine Algae.</title>
        <authorList>
            <person name="Shan D."/>
            <person name="Ying J."/>
            <person name="Li X."/>
            <person name="Gao Z."/>
            <person name="Wei G."/>
            <person name="Shao Z."/>
        </authorList>
    </citation>
    <scope>NUCLEOTIDE SEQUENCE [LARGE SCALE GENOMIC DNA]</scope>
    <source>
        <strain evidence="5 6">KL-A</strain>
    </source>
</reference>
<dbReference type="PANTHER" id="PTHR32183">
    <property type="match status" value="1"/>
</dbReference>
<evidence type="ECO:0000313" key="6">
    <source>
        <dbReference type="Proteomes" id="UP000019275"/>
    </source>
</evidence>
<accession>A0ABN0RNH2</accession>
<name>A0ABN0RNH2_9FLAO</name>
<dbReference type="Gene3D" id="3.40.50.150">
    <property type="entry name" value="Vaccinia Virus protein VP39"/>
    <property type="match status" value="1"/>
</dbReference>
<dbReference type="RefSeq" id="WP_034645399.1">
    <property type="nucleotide sequence ID" value="NZ_ARZX01000011.1"/>
</dbReference>
<comment type="caution">
    <text evidence="5">The sequence shown here is derived from an EMBL/GenBank/DDBJ whole genome shotgun (WGS) entry which is preliminary data.</text>
</comment>
<evidence type="ECO:0000256" key="4">
    <source>
        <dbReference type="ARBA" id="ARBA00022691"/>
    </source>
</evidence>
<keyword evidence="6" id="KW-1185">Reference proteome</keyword>
<dbReference type="Pfam" id="PF05724">
    <property type="entry name" value="TPMT"/>
    <property type="match status" value="1"/>
</dbReference>
<dbReference type="SUPFAM" id="SSF53335">
    <property type="entry name" value="S-adenosyl-L-methionine-dependent methyltransferases"/>
    <property type="match status" value="1"/>
</dbReference>
<dbReference type="InterPro" id="IPR029063">
    <property type="entry name" value="SAM-dependent_MTases_sf"/>
</dbReference>
<sequence>MNLTEDYWDNRYKKSDIGWDIGEISTPLKNYFDQLKNKETRILIPGGGNSYEAEYLHKNGFKNIYVVDVSKTALNNFNARVPNFPKQHLLHSNFFDLDLNFDLIIEQTFFCAINPKLRLDYTVKAHSLLHKNGKVAGLLFNIPLNTNEPPFGGSKNEYLTYFKPYFEIKTMEEAYNSIKPRAGKELFFIITKKEK</sequence>
<proteinExistence type="predicted"/>
<dbReference type="CDD" id="cd02440">
    <property type="entry name" value="AdoMet_MTases"/>
    <property type="match status" value="1"/>
</dbReference>
<organism evidence="5 6">
    <name type="scientific">Cellulophaga geojensis KL-A</name>
    <dbReference type="NCBI Taxonomy" id="1328323"/>
    <lineage>
        <taxon>Bacteria</taxon>
        <taxon>Pseudomonadati</taxon>
        <taxon>Bacteroidota</taxon>
        <taxon>Flavobacteriia</taxon>
        <taxon>Flavobacteriales</taxon>
        <taxon>Flavobacteriaceae</taxon>
        <taxon>Cellulophaga</taxon>
    </lineage>
</organism>
<keyword evidence="1" id="KW-0597">Phosphoprotein</keyword>